<protein>
    <submittedName>
        <fullName evidence="2">Uncharacterized protein</fullName>
    </submittedName>
</protein>
<keyword evidence="1" id="KW-0732">Signal</keyword>
<dbReference type="EMBL" id="JADCNL010000009">
    <property type="protein sequence ID" value="KAG0467327.1"/>
    <property type="molecule type" value="Genomic_DNA"/>
</dbReference>
<feature type="signal peptide" evidence="1">
    <location>
        <begin position="1"/>
        <end position="21"/>
    </location>
</feature>
<keyword evidence="3" id="KW-1185">Reference proteome</keyword>
<organism evidence="2 3">
    <name type="scientific">Vanilla planifolia</name>
    <name type="common">Vanilla</name>
    <dbReference type="NCBI Taxonomy" id="51239"/>
    <lineage>
        <taxon>Eukaryota</taxon>
        <taxon>Viridiplantae</taxon>
        <taxon>Streptophyta</taxon>
        <taxon>Embryophyta</taxon>
        <taxon>Tracheophyta</taxon>
        <taxon>Spermatophyta</taxon>
        <taxon>Magnoliopsida</taxon>
        <taxon>Liliopsida</taxon>
        <taxon>Asparagales</taxon>
        <taxon>Orchidaceae</taxon>
        <taxon>Vanilloideae</taxon>
        <taxon>Vanilleae</taxon>
        <taxon>Vanilla</taxon>
    </lineage>
</organism>
<name>A0A835QDT8_VANPL</name>
<dbReference type="AlphaFoldDB" id="A0A835QDT8"/>
<evidence type="ECO:0000313" key="2">
    <source>
        <dbReference type="EMBL" id="KAG0467327.1"/>
    </source>
</evidence>
<feature type="chain" id="PRO_5032765393" evidence="1">
    <location>
        <begin position="22"/>
        <end position="394"/>
    </location>
</feature>
<dbReference type="Proteomes" id="UP000636800">
    <property type="component" value="Unassembled WGS sequence"/>
</dbReference>
<sequence length="394" mass="43918">MHSLRYPFLLSHVIFLSFSGGESPVVEDNSLADDQQPCVPQNNLSTVADIPDNLSTAPDYDKLKPSIPFSTEFPHPFSIHSAPVHSNIGAVTHWLFQLDQLLYPAKLLEYCKHLFLLTNNLYLSLGTLLAAVRYSSNLTLGSFFRQLQSGTGAAKFPFSVQAFIQLWFNDSRAYTINPAGYNSTISVVSSPGNDDLCSSHFKESNVFITGQQSEGSPLLDLATRQKHSCRASQFFLQSSHAPPLPLLPPAGPGHPLLQQSQAMGVVRRSLVLRPECTKRHNAPHKSIGLIIFETSKAFPEEHLLLKPQIFLCLMWHICCEQKPPVMGWILEKKVYIRRCRRVKSEDKVSPKIKQLNSWVTSFSISVQLLLPLVAVAFYLMLSGKTSSLSSVSRL</sequence>
<evidence type="ECO:0000313" key="3">
    <source>
        <dbReference type="Proteomes" id="UP000636800"/>
    </source>
</evidence>
<proteinExistence type="predicted"/>
<accession>A0A835QDT8</accession>
<evidence type="ECO:0000256" key="1">
    <source>
        <dbReference type="SAM" id="SignalP"/>
    </source>
</evidence>
<comment type="caution">
    <text evidence="2">The sequence shown here is derived from an EMBL/GenBank/DDBJ whole genome shotgun (WGS) entry which is preliminary data.</text>
</comment>
<reference evidence="2 3" key="1">
    <citation type="journal article" date="2020" name="Nat. Food">
        <title>A phased Vanilla planifolia genome enables genetic improvement of flavour and production.</title>
        <authorList>
            <person name="Hasing T."/>
            <person name="Tang H."/>
            <person name="Brym M."/>
            <person name="Khazi F."/>
            <person name="Huang T."/>
            <person name="Chambers A.H."/>
        </authorList>
    </citation>
    <scope>NUCLEOTIDE SEQUENCE [LARGE SCALE GENOMIC DNA]</scope>
    <source>
        <tissue evidence="2">Leaf</tissue>
    </source>
</reference>
<gene>
    <name evidence="2" type="ORF">HPP92_018907</name>
</gene>